<keyword evidence="9" id="KW-1003">Cell membrane</keyword>
<evidence type="ECO:0000313" key="12">
    <source>
        <dbReference type="Proteomes" id="UP000261812"/>
    </source>
</evidence>
<accession>A0A3B7MAJ5</accession>
<dbReference type="GO" id="GO:0015095">
    <property type="term" value="F:magnesium ion transmembrane transporter activity"/>
    <property type="evidence" value="ECO:0007669"/>
    <property type="project" value="UniProtKB-UniRule"/>
</dbReference>
<dbReference type="GO" id="GO:0005886">
    <property type="term" value="C:plasma membrane"/>
    <property type="evidence" value="ECO:0007669"/>
    <property type="project" value="UniProtKB-SubCell"/>
</dbReference>
<evidence type="ECO:0000259" key="10">
    <source>
        <dbReference type="PROSITE" id="PS51371"/>
    </source>
</evidence>
<evidence type="ECO:0000313" key="11">
    <source>
        <dbReference type="EMBL" id="AXY67669.1"/>
    </source>
</evidence>
<evidence type="ECO:0000256" key="2">
    <source>
        <dbReference type="ARBA" id="ARBA00009749"/>
    </source>
</evidence>
<dbReference type="AlphaFoldDB" id="A0A3B7MAJ5"/>
<dbReference type="SUPFAM" id="SSF54631">
    <property type="entry name" value="CBS-domain pair"/>
    <property type="match status" value="1"/>
</dbReference>
<dbReference type="InterPro" id="IPR038076">
    <property type="entry name" value="MgtE_N_sf"/>
</dbReference>
<dbReference type="Gene3D" id="1.25.60.10">
    <property type="entry name" value="MgtE N-terminal domain-like"/>
    <property type="match status" value="1"/>
</dbReference>
<comment type="subcellular location">
    <subcellularLocation>
        <location evidence="9">Cell membrane</location>
        <topology evidence="9">Multi-pass membrane protein</topology>
    </subcellularLocation>
    <subcellularLocation>
        <location evidence="1">Membrane</location>
        <topology evidence="1">Multi-pass membrane protein</topology>
    </subcellularLocation>
</comment>
<keyword evidence="9" id="KW-0479">Metal-binding</keyword>
<evidence type="ECO:0000256" key="1">
    <source>
        <dbReference type="ARBA" id="ARBA00004141"/>
    </source>
</evidence>
<dbReference type="InterPro" id="IPR036739">
    <property type="entry name" value="SLC41_membr_dom_sf"/>
</dbReference>
<dbReference type="GO" id="GO:0046872">
    <property type="term" value="F:metal ion binding"/>
    <property type="evidence" value="ECO:0007669"/>
    <property type="project" value="UniProtKB-KW"/>
</dbReference>
<feature type="transmembrane region" description="Helical" evidence="9">
    <location>
        <begin position="314"/>
        <end position="341"/>
    </location>
</feature>
<feature type="transmembrane region" description="Helical" evidence="9">
    <location>
        <begin position="362"/>
        <end position="383"/>
    </location>
</feature>
<keyword evidence="5 9" id="KW-0460">Magnesium</keyword>
<protein>
    <recommendedName>
        <fullName evidence="9">Magnesium transporter MgtE</fullName>
    </recommendedName>
</protein>
<name>A0A3B7MAJ5_9CYAN</name>
<feature type="domain" description="CBS" evidence="10">
    <location>
        <begin position="196"/>
        <end position="254"/>
    </location>
</feature>
<evidence type="ECO:0000256" key="5">
    <source>
        <dbReference type="ARBA" id="ARBA00022842"/>
    </source>
</evidence>
<evidence type="ECO:0000256" key="8">
    <source>
        <dbReference type="PROSITE-ProRule" id="PRU00703"/>
    </source>
</evidence>
<dbReference type="NCBIfam" id="TIGR00400">
    <property type="entry name" value="mgtE"/>
    <property type="match status" value="1"/>
</dbReference>
<comment type="similarity">
    <text evidence="2 9">Belongs to the SLC41A transporter family.</text>
</comment>
<proteinExistence type="inferred from homology"/>
<evidence type="ECO:0000256" key="6">
    <source>
        <dbReference type="ARBA" id="ARBA00022989"/>
    </source>
</evidence>
<feature type="transmembrane region" description="Helical" evidence="9">
    <location>
        <begin position="395"/>
        <end position="420"/>
    </location>
</feature>
<dbReference type="Pfam" id="PF03448">
    <property type="entry name" value="MgtE_N"/>
    <property type="match status" value="1"/>
</dbReference>
<keyword evidence="12" id="KW-1185">Reference proteome</keyword>
<dbReference type="InterPro" id="IPR046342">
    <property type="entry name" value="CBS_dom_sf"/>
</dbReference>
<dbReference type="EMBL" id="CP032152">
    <property type="protein sequence ID" value="AXY67669.1"/>
    <property type="molecule type" value="Genomic_DNA"/>
</dbReference>
<organism evidence="11 12">
    <name type="scientific">Thermosynechococcus sichuanensis E542</name>
    <dbReference type="NCBI Taxonomy" id="2016101"/>
    <lineage>
        <taxon>Bacteria</taxon>
        <taxon>Bacillati</taxon>
        <taxon>Cyanobacteriota</taxon>
        <taxon>Cyanophyceae</taxon>
        <taxon>Acaryochloridales</taxon>
        <taxon>Thermosynechococcaceae</taxon>
        <taxon>Thermosynechococcus</taxon>
        <taxon>Thermosynechococcus sichuanensis</taxon>
    </lineage>
</organism>
<dbReference type="Proteomes" id="UP000261812">
    <property type="component" value="Chromosome"/>
</dbReference>
<dbReference type="KEGG" id="tsq:D3A95_04590"/>
<dbReference type="Gene3D" id="3.10.580.10">
    <property type="entry name" value="CBS-domain"/>
    <property type="match status" value="1"/>
</dbReference>
<dbReference type="PANTHER" id="PTHR43773:SF1">
    <property type="entry name" value="MAGNESIUM TRANSPORTER MGTE"/>
    <property type="match status" value="1"/>
</dbReference>
<dbReference type="InterPro" id="IPR006668">
    <property type="entry name" value="Mg_transptr_MgtE_intracell_dom"/>
</dbReference>
<dbReference type="SUPFAM" id="SSF161093">
    <property type="entry name" value="MgtE membrane domain-like"/>
    <property type="match status" value="1"/>
</dbReference>
<keyword evidence="7 9" id="KW-0472">Membrane</keyword>
<sequence>MVMNPLDDLLAYPQGLGAAKRTANQLTIPELVRALRQIDPPKRVLAFRLLEKDKAIAVFEALTPDEQALLTEGMTDPEILHFLEALEADQRVRLFEELPAKVTKRLLSQLSPESREAVNLLLGYPEGTIGRRMNLRYLALRQHLTVGEAIANIRQSSLETDDLSIIFVIDEQRFYRGFIRPLQLIKANPDQPIQDLVQGQELAIAVTAPELSAAKLLKEYDVPAIPVVDQEGRLVGDVTFDDVIDLIEEEATGTILAQAGVGNLLNRDQIWSERLVRGPIRYAVQLRIICLIITLIGGMLVGGVIQYFEEVLEAVVAVAIFIPVVMDMGGNVGTQSTTVFARGLAWQHIDIRRYGGYLFREFRIGTIMGLILGAAGGLIAFLWQGLPNGIPQLGLAVGLSLFIVITFAAVLGALLPWVLLKLGFDHGPAADPFITTIKDFTGLLLYFYLVSVLLGLSF</sequence>
<dbReference type="PROSITE" id="PS51371">
    <property type="entry name" value="CBS"/>
    <property type="match status" value="1"/>
</dbReference>
<dbReference type="RefSeq" id="WP_181496462.1">
    <property type="nucleotide sequence ID" value="NZ_CP032152.1"/>
</dbReference>
<feature type="transmembrane region" description="Helical" evidence="9">
    <location>
        <begin position="440"/>
        <end position="457"/>
    </location>
</feature>
<dbReference type="CDD" id="cd04606">
    <property type="entry name" value="CBS_pair_Mg_transporter"/>
    <property type="match status" value="1"/>
</dbReference>
<dbReference type="Pfam" id="PF00571">
    <property type="entry name" value="CBS"/>
    <property type="match status" value="1"/>
</dbReference>
<reference evidence="12" key="1">
    <citation type="submission" date="2018-09" db="EMBL/GenBank/DDBJ databases">
        <title>Complete genome sequence of thermophilic cyanobacteria strain Thermosynechococcus elongatus PKUAC-SCTE542.</title>
        <authorList>
            <person name="Liang Y."/>
            <person name="Tang J."/>
            <person name="Daroch M."/>
        </authorList>
    </citation>
    <scope>NUCLEOTIDE SEQUENCE [LARGE SCALE GENOMIC DNA]</scope>
    <source>
        <strain evidence="12">E542</strain>
    </source>
</reference>
<dbReference type="InterPro" id="IPR000644">
    <property type="entry name" value="CBS_dom"/>
</dbReference>
<keyword evidence="8" id="KW-0129">CBS domain</keyword>
<evidence type="ECO:0000256" key="3">
    <source>
        <dbReference type="ARBA" id="ARBA00022448"/>
    </source>
</evidence>
<keyword evidence="4 9" id="KW-0812">Transmembrane</keyword>
<evidence type="ECO:0000256" key="9">
    <source>
        <dbReference type="RuleBase" id="RU362011"/>
    </source>
</evidence>
<dbReference type="PANTHER" id="PTHR43773">
    <property type="entry name" value="MAGNESIUM TRANSPORTER MGTE"/>
    <property type="match status" value="1"/>
</dbReference>
<dbReference type="InterPro" id="IPR006667">
    <property type="entry name" value="SLC41_membr_dom"/>
</dbReference>
<keyword evidence="3 9" id="KW-0813">Transport</keyword>
<comment type="subunit">
    <text evidence="9">Homodimer.</text>
</comment>
<dbReference type="SMART" id="SM00924">
    <property type="entry name" value="MgtE_N"/>
    <property type="match status" value="1"/>
</dbReference>
<dbReference type="Pfam" id="PF01769">
    <property type="entry name" value="MgtE"/>
    <property type="match status" value="1"/>
</dbReference>
<evidence type="ECO:0000256" key="7">
    <source>
        <dbReference type="ARBA" id="ARBA00023136"/>
    </source>
</evidence>
<feature type="transmembrane region" description="Helical" evidence="9">
    <location>
        <begin position="284"/>
        <end position="308"/>
    </location>
</feature>
<gene>
    <name evidence="11" type="primary">mgtE</name>
    <name evidence="11" type="ORF">D3A95_04590</name>
</gene>
<dbReference type="SUPFAM" id="SSF158791">
    <property type="entry name" value="MgtE N-terminal domain-like"/>
    <property type="match status" value="1"/>
</dbReference>
<dbReference type="InterPro" id="IPR006669">
    <property type="entry name" value="MgtE_transporter"/>
</dbReference>
<comment type="function">
    <text evidence="9">Acts as a magnesium transporter.</text>
</comment>
<evidence type="ECO:0000256" key="4">
    <source>
        <dbReference type="ARBA" id="ARBA00022692"/>
    </source>
</evidence>
<keyword evidence="6 9" id="KW-1133">Transmembrane helix</keyword>
<dbReference type="Gene3D" id="1.10.357.20">
    <property type="entry name" value="SLC41 divalent cation transporters, integral membrane domain"/>
    <property type="match status" value="1"/>
</dbReference>